<evidence type="ECO:0000313" key="1">
    <source>
        <dbReference type="EMBL" id="KAH7331525.1"/>
    </source>
</evidence>
<name>A0A8T2SHM0_CERRI</name>
<proteinExistence type="predicted"/>
<dbReference type="Proteomes" id="UP000825935">
    <property type="component" value="Chromosome 20"/>
</dbReference>
<dbReference type="OrthoDB" id="1962046at2759"/>
<evidence type="ECO:0000313" key="2">
    <source>
        <dbReference type="Proteomes" id="UP000825935"/>
    </source>
</evidence>
<accession>A0A8T2SHM0</accession>
<organism evidence="1 2">
    <name type="scientific">Ceratopteris richardii</name>
    <name type="common">Triangle waterfern</name>
    <dbReference type="NCBI Taxonomy" id="49495"/>
    <lineage>
        <taxon>Eukaryota</taxon>
        <taxon>Viridiplantae</taxon>
        <taxon>Streptophyta</taxon>
        <taxon>Embryophyta</taxon>
        <taxon>Tracheophyta</taxon>
        <taxon>Polypodiopsida</taxon>
        <taxon>Polypodiidae</taxon>
        <taxon>Polypodiales</taxon>
        <taxon>Pteridineae</taxon>
        <taxon>Pteridaceae</taxon>
        <taxon>Parkerioideae</taxon>
        <taxon>Ceratopteris</taxon>
    </lineage>
</organism>
<dbReference type="AlphaFoldDB" id="A0A8T2SHM0"/>
<comment type="caution">
    <text evidence="1">The sequence shown here is derived from an EMBL/GenBank/DDBJ whole genome shotgun (WGS) entry which is preliminary data.</text>
</comment>
<reference evidence="1" key="1">
    <citation type="submission" date="2021-08" db="EMBL/GenBank/DDBJ databases">
        <title>WGS assembly of Ceratopteris richardii.</title>
        <authorList>
            <person name="Marchant D.B."/>
            <person name="Chen G."/>
            <person name="Jenkins J."/>
            <person name="Shu S."/>
            <person name="Leebens-Mack J."/>
            <person name="Grimwood J."/>
            <person name="Schmutz J."/>
            <person name="Soltis P."/>
            <person name="Soltis D."/>
            <person name="Chen Z.-H."/>
        </authorList>
    </citation>
    <scope>NUCLEOTIDE SEQUENCE</scope>
    <source>
        <strain evidence="1">Whitten #5841</strain>
        <tissue evidence="1">Leaf</tissue>
    </source>
</reference>
<dbReference type="EMBL" id="CM035425">
    <property type="protein sequence ID" value="KAH7331525.1"/>
    <property type="molecule type" value="Genomic_DNA"/>
</dbReference>
<gene>
    <name evidence="1" type="ORF">KP509_20G038100</name>
</gene>
<sequence>MGQEECAKSSAFGLEQSQSHWIQTHVQISPEEETEVVVFCSFSLS</sequence>
<protein>
    <submittedName>
        <fullName evidence="1">Uncharacterized protein</fullName>
    </submittedName>
</protein>
<keyword evidence="2" id="KW-1185">Reference proteome</keyword>